<comment type="similarity">
    <text evidence="1">Belongs to the bacterial ribosomal protein bL28 family.</text>
</comment>
<proteinExistence type="inferred from homology"/>
<dbReference type="InterPro" id="IPR026569">
    <property type="entry name" value="Ribosomal_bL28"/>
</dbReference>
<dbReference type="Gene3D" id="2.30.170.40">
    <property type="entry name" value="Ribosomal protein L28/L24"/>
    <property type="match status" value="1"/>
</dbReference>
<evidence type="ECO:0000256" key="2">
    <source>
        <dbReference type="ARBA" id="ARBA00022980"/>
    </source>
</evidence>
<dbReference type="InterPro" id="IPR037147">
    <property type="entry name" value="Ribosomal_bL28_sf"/>
</dbReference>
<evidence type="ECO:0000256" key="4">
    <source>
        <dbReference type="ARBA" id="ARBA00035174"/>
    </source>
</evidence>
<evidence type="ECO:0000313" key="6">
    <source>
        <dbReference type="Proteomes" id="UP000178240"/>
    </source>
</evidence>
<dbReference type="PANTHER" id="PTHR39080">
    <property type="entry name" value="50S RIBOSOMAL PROTEIN L28"/>
    <property type="match status" value="1"/>
</dbReference>
<dbReference type="NCBIfam" id="TIGR00009">
    <property type="entry name" value="L28"/>
    <property type="match status" value="1"/>
</dbReference>
<dbReference type="InterPro" id="IPR050096">
    <property type="entry name" value="Bacterial_rp_bL28"/>
</dbReference>
<keyword evidence="3" id="KW-0687">Ribonucleoprotein</keyword>
<name>A0A1G1Y4T7_9BACT</name>
<evidence type="ECO:0000256" key="1">
    <source>
        <dbReference type="ARBA" id="ARBA00008760"/>
    </source>
</evidence>
<comment type="caution">
    <text evidence="5">The sequence shown here is derived from an EMBL/GenBank/DDBJ whole genome shotgun (WGS) entry which is preliminary data.</text>
</comment>
<keyword evidence="2 5" id="KW-0689">Ribosomal protein</keyword>
<dbReference type="InterPro" id="IPR034704">
    <property type="entry name" value="Ribosomal_bL28/bL31-like_sf"/>
</dbReference>
<gene>
    <name evidence="5" type="ORF">A2744_01270</name>
</gene>
<dbReference type="InterPro" id="IPR001383">
    <property type="entry name" value="Ribosomal_bL28_bact-type"/>
</dbReference>
<dbReference type="GO" id="GO:0006412">
    <property type="term" value="P:translation"/>
    <property type="evidence" value="ECO:0007669"/>
    <property type="project" value="InterPro"/>
</dbReference>
<dbReference type="EMBL" id="MHIE01000001">
    <property type="protein sequence ID" value="OGY46770.1"/>
    <property type="molecule type" value="Genomic_DNA"/>
</dbReference>
<evidence type="ECO:0000256" key="3">
    <source>
        <dbReference type="ARBA" id="ARBA00023274"/>
    </source>
</evidence>
<sequence length="63" mass="7179">MRTCDICGRMALKGNSVSHSNIRTIRRQRLNLQSKKVDGKNLMVCTSCLRTLVKVKSKKTKKD</sequence>
<dbReference type="GO" id="GO:1990904">
    <property type="term" value="C:ribonucleoprotein complex"/>
    <property type="evidence" value="ECO:0007669"/>
    <property type="project" value="UniProtKB-KW"/>
</dbReference>
<dbReference type="PANTHER" id="PTHR39080:SF1">
    <property type="entry name" value="LARGE RIBOSOMAL SUBUNIT PROTEIN BL28A"/>
    <property type="match status" value="1"/>
</dbReference>
<dbReference type="STRING" id="1797535.A2744_01270"/>
<dbReference type="Proteomes" id="UP000178240">
    <property type="component" value="Unassembled WGS sequence"/>
</dbReference>
<dbReference type="AlphaFoldDB" id="A0A1G1Y4T7"/>
<evidence type="ECO:0000313" key="5">
    <source>
        <dbReference type="EMBL" id="OGY46770.1"/>
    </source>
</evidence>
<dbReference type="GO" id="GO:0003735">
    <property type="term" value="F:structural constituent of ribosome"/>
    <property type="evidence" value="ECO:0007669"/>
    <property type="project" value="InterPro"/>
</dbReference>
<dbReference type="GO" id="GO:0005840">
    <property type="term" value="C:ribosome"/>
    <property type="evidence" value="ECO:0007669"/>
    <property type="project" value="UniProtKB-KW"/>
</dbReference>
<accession>A0A1G1Y4T7</accession>
<organism evidence="5 6">
    <name type="scientific">Candidatus Buchananbacteria bacterium RIFCSPHIGHO2_01_FULL_44_11</name>
    <dbReference type="NCBI Taxonomy" id="1797535"/>
    <lineage>
        <taxon>Bacteria</taxon>
        <taxon>Candidatus Buchananiibacteriota</taxon>
    </lineage>
</organism>
<reference evidence="5 6" key="1">
    <citation type="journal article" date="2016" name="Nat. Commun.">
        <title>Thousands of microbial genomes shed light on interconnected biogeochemical processes in an aquifer system.</title>
        <authorList>
            <person name="Anantharaman K."/>
            <person name="Brown C.T."/>
            <person name="Hug L.A."/>
            <person name="Sharon I."/>
            <person name="Castelle C.J."/>
            <person name="Probst A.J."/>
            <person name="Thomas B.C."/>
            <person name="Singh A."/>
            <person name="Wilkins M.J."/>
            <person name="Karaoz U."/>
            <person name="Brodie E.L."/>
            <person name="Williams K.H."/>
            <person name="Hubbard S.S."/>
            <person name="Banfield J.F."/>
        </authorList>
    </citation>
    <scope>NUCLEOTIDE SEQUENCE [LARGE SCALE GENOMIC DNA]</scope>
</reference>
<protein>
    <recommendedName>
        <fullName evidence="4">Large ribosomal subunit protein bL28</fullName>
    </recommendedName>
</protein>
<dbReference type="Pfam" id="PF00830">
    <property type="entry name" value="Ribosomal_L28"/>
    <property type="match status" value="1"/>
</dbReference>
<dbReference type="SUPFAM" id="SSF143800">
    <property type="entry name" value="L28p-like"/>
    <property type="match status" value="1"/>
</dbReference>